<evidence type="ECO:0000313" key="2">
    <source>
        <dbReference type="Proteomes" id="UP000006838"/>
    </source>
</evidence>
<reference evidence="2" key="1">
    <citation type="journal article" date="2006" name="Appl. Environ. Microbiol.">
        <title>Complete genome sequence of the marine, chemolithoautotrophic, ammonia-oxidizing bacterium Nitrosococcus oceani ATCC 19707.</title>
        <authorList>
            <person name="Klotz M.G."/>
            <person name="Arp D.J."/>
            <person name="Chain P.S.G."/>
            <person name="El-Sheikh A.F."/>
            <person name="Hauser L.J."/>
            <person name="Hommes N.G."/>
            <person name="Larimer F.W."/>
            <person name="Malfatti S.A."/>
            <person name="Norton J.M."/>
            <person name="Poret-Peterson A.T."/>
            <person name="Vergez L.M."/>
            <person name="Ward B.B."/>
        </authorList>
    </citation>
    <scope>NUCLEOTIDE SEQUENCE [LARGE SCALE GENOMIC DNA]</scope>
    <source>
        <strain evidence="2">ATCC 19707 / BCRC 17464 / NCIMB 11848 / C-107</strain>
    </source>
</reference>
<proteinExistence type="predicted"/>
<dbReference type="InParanoid" id="Q3J9G4"/>
<dbReference type="KEGG" id="noc:Noc_2072"/>
<keyword evidence="2" id="KW-1185">Reference proteome</keyword>
<organism evidence="1 2">
    <name type="scientific">Nitrosococcus oceani (strain ATCC 19707 / BCRC 17464 / JCM 30415 / NCIMB 11848 / C-107)</name>
    <dbReference type="NCBI Taxonomy" id="323261"/>
    <lineage>
        <taxon>Bacteria</taxon>
        <taxon>Pseudomonadati</taxon>
        <taxon>Pseudomonadota</taxon>
        <taxon>Gammaproteobacteria</taxon>
        <taxon>Chromatiales</taxon>
        <taxon>Chromatiaceae</taxon>
        <taxon>Nitrosococcus</taxon>
    </lineage>
</organism>
<dbReference type="EMBL" id="CP000127">
    <property type="protein sequence ID" value="ABA58532.1"/>
    <property type="molecule type" value="Genomic_DNA"/>
</dbReference>
<gene>
    <name evidence="1" type="ordered locus">Noc_2072</name>
</gene>
<dbReference type="HOGENOM" id="CLU_177580_3_0_6"/>
<protein>
    <recommendedName>
        <fullName evidence="3">Addiction module antitoxin RelB</fullName>
    </recommendedName>
</protein>
<sequence length="95" mass="11078">MRQQQGRDTRNKLTMRGFVMKSDIEEIAEKALKLPSTARASLAELLLESLDYEEDFLISDEWMKEIQKRCREIDEGKVQLISAENALVQLQKKYS</sequence>
<name>Q3J9G4_NITOC</name>
<dbReference type="STRING" id="323261.Noc_2072"/>
<evidence type="ECO:0008006" key="3">
    <source>
        <dbReference type="Google" id="ProtNLM"/>
    </source>
</evidence>
<evidence type="ECO:0000313" key="1">
    <source>
        <dbReference type="EMBL" id="ABA58532.1"/>
    </source>
</evidence>
<accession>Q3J9G4</accession>
<dbReference type="Pfam" id="PF09720">
    <property type="entry name" value="Unstab_antitox"/>
    <property type="match status" value="1"/>
</dbReference>
<dbReference type="AlphaFoldDB" id="Q3J9G4"/>
<dbReference type="eggNOG" id="ENOG5033A4Y">
    <property type="taxonomic scope" value="Bacteria"/>
</dbReference>
<dbReference type="InterPro" id="IPR013406">
    <property type="entry name" value="CHP02574_addiction_mod"/>
</dbReference>
<dbReference type="Proteomes" id="UP000006838">
    <property type="component" value="Chromosome"/>
</dbReference>